<dbReference type="Proteomes" id="UP000253551">
    <property type="component" value="Unassembled WGS sequence"/>
</dbReference>
<protein>
    <submittedName>
        <fullName evidence="2">Uncharacterized protein</fullName>
    </submittedName>
</protein>
<comment type="caution">
    <text evidence="2">The sequence shown here is derived from an EMBL/GenBank/DDBJ whole genome shotgun (WGS) entry which is preliminary data.</text>
</comment>
<dbReference type="STRING" id="4846.A0A367IR61"/>
<evidence type="ECO:0000313" key="2">
    <source>
        <dbReference type="EMBL" id="RCH80168.1"/>
    </source>
</evidence>
<feature type="compositionally biased region" description="Basic and acidic residues" evidence="1">
    <location>
        <begin position="1"/>
        <end position="17"/>
    </location>
</feature>
<feature type="non-terminal residue" evidence="2">
    <location>
        <position position="98"/>
    </location>
</feature>
<gene>
    <name evidence="2" type="ORF">CU098_008389</name>
</gene>
<proteinExistence type="predicted"/>
<organism evidence="2 3">
    <name type="scientific">Rhizopus stolonifer</name>
    <name type="common">Rhizopus nigricans</name>
    <dbReference type="NCBI Taxonomy" id="4846"/>
    <lineage>
        <taxon>Eukaryota</taxon>
        <taxon>Fungi</taxon>
        <taxon>Fungi incertae sedis</taxon>
        <taxon>Mucoromycota</taxon>
        <taxon>Mucoromycotina</taxon>
        <taxon>Mucoromycetes</taxon>
        <taxon>Mucorales</taxon>
        <taxon>Mucorineae</taxon>
        <taxon>Rhizopodaceae</taxon>
        <taxon>Rhizopus</taxon>
    </lineage>
</organism>
<dbReference type="AlphaFoldDB" id="A0A367IR61"/>
<evidence type="ECO:0000256" key="1">
    <source>
        <dbReference type="SAM" id="MobiDB-lite"/>
    </source>
</evidence>
<sequence length="98" mass="11026">MSPPLETHEQKTEKSFEEQNDQAMDLFLSQMAEYNHHSQQTSLDQASTSIGIHPSSLIQDNKDIEVVEFAKPSTPARKGKQKQKDNSHSSLLQVHGHS</sequence>
<keyword evidence="3" id="KW-1185">Reference proteome</keyword>
<feature type="region of interest" description="Disordered" evidence="1">
    <location>
        <begin position="1"/>
        <end position="22"/>
    </location>
</feature>
<dbReference type="EMBL" id="PJQM01006146">
    <property type="protein sequence ID" value="RCH80168.1"/>
    <property type="molecule type" value="Genomic_DNA"/>
</dbReference>
<evidence type="ECO:0000313" key="3">
    <source>
        <dbReference type="Proteomes" id="UP000253551"/>
    </source>
</evidence>
<name>A0A367IR61_RHIST</name>
<reference evidence="2 3" key="1">
    <citation type="journal article" date="2018" name="G3 (Bethesda)">
        <title>Phylogenetic and Phylogenomic Definition of Rhizopus Species.</title>
        <authorList>
            <person name="Gryganskyi A.P."/>
            <person name="Golan J."/>
            <person name="Dolatabadi S."/>
            <person name="Mondo S."/>
            <person name="Robb S."/>
            <person name="Idnurm A."/>
            <person name="Muszewska A."/>
            <person name="Steczkiewicz K."/>
            <person name="Masonjones S."/>
            <person name="Liao H.L."/>
            <person name="Gajdeczka M.T."/>
            <person name="Anike F."/>
            <person name="Vuek A."/>
            <person name="Anishchenko I.M."/>
            <person name="Voigt K."/>
            <person name="de Hoog G.S."/>
            <person name="Smith M.E."/>
            <person name="Heitman J."/>
            <person name="Vilgalys R."/>
            <person name="Stajich J.E."/>
        </authorList>
    </citation>
    <scope>NUCLEOTIDE SEQUENCE [LARGE SCALE GENOMIC DNA]</scope>
    <source>
        <strain evidence="2 3">LSU 92-RS-03</strain>
    </source>
</reference>
<feature type="region of interest" description="Disordered" evidence="1">
    <location>
        <begin position="71"/>
        <end position="98"/>
    </location>
</feature>
<accession>A0A367IR61</accession>